<dbReference type="Pfam" id="PF00639">
    <property type="entry name" value="Rotamase"/>
    <property type="match status" value="1"/>
</dbReference>
<dbReference type="Gene3D" id="1.10.4030.10">
    <property type="entry name" value="Porin chaperone SurA, peptide-binding domain"/>
    <property type="match status" value="1"/>
</dbReference>
<dbReference type="Proteomes" id="UP000070578">
    <property type="component" value="Unassembled WGS sequence"/>
</dbReference>
<evidence type="ECO:0000313" key="10">
    <source>
        <dbReference type="Proteomes" id="UP000070578"/>
    </source>
</evidence>
<keyword evidence="2 7" id="KW-0677">Repeat</keyword>
<dbReference type="PATRIC" id="fig|1796491.3.peg.826"/>
<dbReference type="Gene3D" id="3.10.50.40">
    <property type="match status" value="2"/>
</dbReference>
<feature type="domain" description="PpiC" evidence="8">
    <location>
        <begin position="205"/>
        <end position="306"/>
    </location>
</feature>
<evidence type="ECO:0000256" key="2">
    <source>
        <dbReference type="ARBA" id="ARBA00022737"/>
    </source>
</evidence>
<comment type="function">
    <text evidence="7">Chaperone involved in the correct folding and assembly of outer membrane proteins. Recognizes specific patterns of aromatic residues and the orientation of their side chains, which are found more frequently in integral outer membrane proteins. May act in both early periplasmic and late outer membrane-associated steps of protein maturation.</text>
</comment>
<evidence type="ECO:0000256" key="3">
    <source>
        <dbReference type="ARBA" id="ARBA00022764"/>
    </source>
</evidence>
<dbReference type="Pfam" id="PF09312">
    <property type="entry name" value="SurA_N"/>
    <property type="match status" value="1"/>
</dbReference>
<dbReference type="InterPro" id="IPR000297">
    <property type="entry name" value="PPIase_PpiC"/>
</dbReference>
<evidence type="ECO:0000256" key="6">
    <source>
        <dbReference type="ARBA" id="ARBA00023235"/>
    </source>
</evidence>
<evidence type="ECO:0000256" key="7">
    <source>
        <dbReference type="HAMAP-Rule" id="MF_01183"/>
    </source>
</evidence>
<dbReference type="GO" id="GO:0043165">
    <property type="term" value="P:Gram-negative-bacterium-type cell outer membrane assembly"/>
    <property type="evidence" value="ECO:0007669"/>
    <property type="project" value="InterPro"/>
</dbReference>
<dbReference type="InterPro" id="IPR015391">
    <property type="entry name" value="SurA_N"/>
</dbReference>
<dbReference type="GO" id="GO:0051082">
    <property type="term" value="F:unfolded protein binding"/>
    <property type="evidence" value="ECO:0007669"/>
    <property type="project" value="UniProtKB-UniRule"/>
</dbReference>
<keyword evidence="6 7" id="KW-0413">Isomerase</keyword>
<feature type="signal peptide" evidence="7">
    <location>
        <begin position="1"/>
        <end position="25"/>
    </location>
</feature>
<dbReference type="InterPro" id="IPR050280">
    <property type="entry name" value="OMP_Chaperone_SurA"/>
</dbReference>
<comment type="subcellular location">
    <subcellularLocation>
        <location evidence="7">Periplasm</location>
    </subcellularLocation>
    <text evidence="7">Is capable of associating with the outer membrane.</text>
</comment>
<sequence precursor="true">MERRKMRIMTLMLCCAFSLLQTAYGAGMQPGQDIPSPKNVSPAVEPPKIDPQQQVGVIDSVVVVVNDDVITRNELDERIREVVRQLQKQNTPLPPADVLEKQILERMVMDMLQAQYARETGVRVDDAQLNQAMTRIAQQNKFPSLAAFRAKLEASGVDFDKFREEIRGEIISTRLREREIESKLVISDGEVDNYLANKARMGNSGEEFHLAHILVVIPEQASAANIQAAHERAENALSQLKGGADFAQVAAGSSDAKDALKGGDLGWLPGDRIPPLFSNELQNLKVGQITDVLRSPSGFHILKLIDKRSANAPVLITQTHARHILIKTSELVPETEAKIQILEIMQRIESGADFAAQAKRYSQDGSAQEGGDLGWLSPGQTVTGFEDEMNKLQPGQMGVVQTQFGWHLIQVLGRRDADVSVEQKRQQARIAIGTFKSDDQFQDWLRQLRDRAFIEYHLGANK</sequence>
<dbReference type="InterPro" id="IPR046357">
    <property type="entry name" value="PPIase_dom_sf"/>
</dbReference>
<comment type="caution">
    <text evidence="9">The sequence shown here is derived from an EMBL/GenBank/DDBJ whole genome shotgun (WGS) entry which is preliminary data.</text>
</comment>
<evidence type="ECO:0000256" key="1">
    <source>
        <dbReference type="ARBA" id="ARBA00022729"/>
    </source>
</evidence>
<keyword evidence="3 7" id="KW-0574">Periplasm</keyword>
<dbReference type="AlphaFoldDB" id="A0A139BVT0"/>
<dbReference type="GO" id="GO:0006457">
    <property type="term" value="P:protein folding"/>
    <property type="evidence" value="ECO:0007669"/>
    <property type="project" value="UniProtKB-UniRule"/>
</dbReference>
<feature type="chain" id="PRO_5008999597" description="Chaperone SurA" evidence="7">
    <location>
        <begin position="26"/>
        <end position="462"/>
    </location>
</feature>
<proteinExistence type="inferred from homology"/>
<accession>A0A139BVT0</accession>
<dbReference type="InterPro" id="IPR023034">
    <property type="entry name" value="PPIase_SurA"/>
</dbReference>
<gene>
    <name evidence="7" type="primary">surA</name>
    <name evidence="9" type="ORF">AWT59_0759</name>
</gene>
<dbReference type="GO" id="GO:0003755">
    <property type="term" value="F:peptidyl-prolyl cis-trans isomerase activity"/>
    <property type="evidence" value="ECO:0007669"/>
    <property type="project" value="UniProtKB-UniRule"/>
</dbReference>
<comment type="domain">
    <text evidence="7">The PPIase activity resides only in the second parvulin domain. The N-terminal region and the C-terminal tail are necessary and sufficient for the chaperone activity of SurA. The PPIase activity is dispensable for SurA to function as a chaperone. The N-terminal region and the C-terminal tail are also required for porin recognition.</text>
</comment>
<dbReference type="PANTHER" id="PTHR47637:SF1">
    <property type="entry name" value="CHAPERONE SURA"/>
    <property type="match status" value="1"/>
</dbReference>
<dbReference type="GO" id="GO:0050821">
    <property type="term" value="P:protein stabilization"/>
    <property type="evidence" value="ECO:0007669"/>
    <property type="project" value="InterPro"/>
</dbReference>
<dbReference type="GO" id="GO:0042277">
    <property type="term" value="F:peptide binding"/>
    <property type="evidence" value="ECO:0007669"/>
    <property type="project" value="InterPro"/>
</dbReference>
<dbReference type="SUPFAM" id="SSF109998">
    <property type="entry name" value="Triger factor/SurA peptide-binding domain-like"/>
    <property type="match status" value="1"/>
</dbReference>
<dbReference type="PANTHER" id="PTHR47637">
    <property type="entry name" value="CHAPERONE SURA"/>
    <property type="match status" value="1"/>
</dbReference>
<organism evidence="9 10">
    <name type="scientific">Candidatus Gallionella acididurans</name>
    <dbReference type="NCBI Taxonomy" id="1796491"/>
    <lineage>
        <taxon>Bacteria</taxon>
        <taxon>Pseudomonadati</taxon>
        <taxon>Pseudomonadota</taxon>
        <taxon>Betaproteobacteria</taxon>
        <taxon>Nitrosomonadales</taxon>
        <taxon>Gallionellaceae</taxon>
        <taxon>Gallionella</taxon>
    </lineage>
</organism>
<dbReference type="PROSITE" id="PS01096">
    <property type="entry name" value="PPIC_PPIASE_1"/>
    <property type="match status" value="1"/>
</dbReference>
<dbReference type="Pfam" id="PF13616">
    <property type="entry name" value="Rotamase_3"/>
    <property type="match status" value="1"/>
</dbReference>
<dbReference type="PROSITE" id="PS50198">
    <property type="entry name" value="PPIC_PPIASE_2"/>
    <property type="match status" value="2"/>
</dbReference>
<dbReference type="InterPro" id="IPR027304">
    <property type="entry name" value="Trigger_fact/SurA_dom_sf"/>
</dbReference>
<keyword evidence="5 7" id="KW-0143">Chaperone</keyword>
<evidence type="ECO:0000256" key="4">
    <source>
        <dbReference type="ARBA" id="ARBA00023110"/>
    </source>
</evidence>
<keyword evidence="1 7" id="KW-0732">Signal</keyword>
<dbReference type="EC" id="5.2.1.8" evidence="7"/>
<dbReference type="EMBL" id="LSLI01000011">
    <property type="protein sequence ID" value="KXS33092.1"/>
    <property type="molecule type" value="Genomic_DNA"/>
</dbReference>
<feature type="domain" description="PpiC" evidence="8">
    <location>
        <begin position="316"/>
        <end position="413"/>
    </location>
</feature>
<protein>
    <recommendedName>
        <fullName evidence="7">Chaperone SurA</fullName>
    </recommendedName>
    <alternativeName>
        <fullName evidence="7">Peptidyl-prolyl cis-trans isomerase SurA</fullName>
        <shortName evidence="7">PPIase SurA</shortName>
        <ecNumber evidence="7">5.2.1.8</ecNumber>
    </alternativeName>
    <alternativeName>
        <fullName evidence="7">Rotamase SurA</fullName>
    </alternativeName>
</protein>
<dbReference type="InterPro" id="IPR023058">
    <property type="entry name" value="PPIase_PpiC_CS"/>
</dbReference>
<reference evidence="9 10" key="2">
    <citation type="submission" date="2016-03" db="EMBL/GenBank/DDBJ databases">
        <title>New uncultured bacterium of the family Gallionellaceae from acid mine drainage: description and reconstruction of genome based on metagenomic analysis of microbial community.</title>
        <authorList>
            <person name="Kadnikov V."/>
            <person name="Ivasenko D."/>
            <person name="Beletsky A."/>
            <person name="Mardanov A."/>
            <person name="Danilova E."/>
            <person name="Pimenov N."/>
            <person name="Karnachuk O."/>
            <person name="Ravin N."/>
        </authorList>
    </citation>
    <scope>NUCLEOTIDE SEQUENCE [LARGE SCALE GENOMIC DNA]</scope>
    <source>
        <strain evidence="9">ShG14-8</strain>
    </source>
</reference>
<name>A0A139BVT0_9PROT</name>
<keyword evidence="4 7" id="KW-0697">Rotamase</keyword>
<dbReference type="SUPFAM" id="SSF54534">
    <property type="entry name" value="FKBP-like"/>
    <property type="match status" value="2"/>
</dbReference>
<reference evidence="9 10" key="1">
    <citation type="submission" date="2016-02" db="EMBL/GenBank/DDBJ databases">
        <authorList>
            <person name="Wen L."/>
            <person name="He K."/>
            <person name="Yang H."/>
        </authorList>
    </citation>
    <scope>NUCLEOTIDE SEQUENCE [LARGE SCALE GENOMIC DNA]</scope>
    <source>
        <strain evidence="9">ShG14-8</strain>
    </source>
</reference>
<dbReference type="HAMAP" id="MF_01183">
    <property type="entry name" value="Chaperone_SurA"/>
    <property type="match status" value="1"/>
</dbReference>
<evidence type="ECO:0000313" key="9">
    <source>
        <dbReference type="EMBL" id="KXS33092.1"/>
    </source>
</evidence>
<evidence type="ECO:0000259" key="8">
    <source>
        <dbReference type="PROSITE" id="PS50198"/>
    </source>
</evidence>
<evidence type="ECO:0000256" key="5">
    <source>
        <dbReference type="ARBA" id="ARBA00023186"/>
    </source>
</evidence>
<dbReference type="GO" id="GO:0030288">
    <property type="term" value="C:outer membrane-bounded periplasmic space"/>
    <property type="evidence" value="ECO:0007669"/>
    <property type="project" value="InterPro"/>
</dbReference>
<comment type="catalytic activity">
    <reaction evidence="7">
        <text>[protein]-peptidylproline (omega=180) = [protein]-peptidylproline (omega=0)</text>
        <dbReference type="Rhea" id="RHEA:16237"/>
        <dbReference type="Rhea" id="RHEA-COMP:10747"/>
        <dbReference type="Rhea" id="RHEA-COMP:10748"/>
        <dbReference type="ChEBI" id="CHEBI:83833"/>
        <dbReference type="ChEBI" id="CHEBI:83834"/>
        <dbReference type="EC" id="5.2.1.8"/>
    </reaction>
</comment>